<evidence type="ECO:0000313" key="9">
    <source>
        <dbReference type="Proteomes" id="UP000192223"/>
    </source>
</evidence>
<dbReference type="PANTHER" id="PTHR12360">
    <property type="entry name" value="NUCLEAR TRANSCRIPTION FACTOR, X-BOX BINDING 1 NFX1"/>
    <property type="match status" value="1"/>
</dbReference>
<dbReference type="RefSeq" id="XP_018334873.1">
    <property type="nucleotide sequence ID" value="XM_018479371.1"/>
</dbReference>
<keyword evidence="5" id="KW-0862">Zinc</keyword>
<evidence type="ECO:0000256" key="4">
    <source>
        <dbReference type="ARBA" id="ARBA00022771"/>
    </source>
</evidence>
<evidence type="ECO:0000256" key="2">
    <source>
        <dbReference type="ARBA" id="ARBA00022723"/>
    </source>
</evidence>
<protein>
    <submittedName>
        <fullName evidence="10">NF-X1-type zinc finger protein NFXL1</fullName>
    </submittedName>
</protein>
<evidence type="ECO:0000256" key="5">
    <source>
        <dbReference type="ARBA" id="ARBA00022833"/>
    </source>
</evidence>
<dbReference type="InterPro" id="IPR000967">
    <property type="entry name" value="Znf_NFX1"/>
</dbReference>
<dbReference type="Pfam" id="PF01422">
    <property type="entry name" value="zf-NF-X1"/>
    <property type="match status" value="10"/>
</dbReference>
<organism evidence="9 10">
    <name type="scientific">Agrilus planipennis</name>
    <name type="common">Emerald ash borer</name>
    <name type="synonym">Agrilus marcopoli</name>
    <dbReference type="NCBI Taxonomy" id="224129"/>
    <lineage>
        <taxon>Eukaryota</taxon>
        <taxon>Metazoa</taxon>
        <taxon>Ecdysozoa</taxon>
        <taxon>Arthropoda</taxon>
        <taxon>Hexapoda</taxon>
        <taxon>Insecta</taxon>
        <taxon>Pterygota</taxon>
        <taxon>Neoptera</taxon>
        <taxon>Endopterygota</taxon>
        <taxon>Coleoptera</taxon>
        <taxon>Polyphaga</taxon>
        <taxon>Elateriformia</taxon>
        <taxon>Buprestoidea</taxon>
        <taxon>Buprestidae</taxon>
        <taxon>Agrilinae</taxon>
        <taxon>Agrilus</taxon>
    </lineage>
</organism>
<feature type="domain" description="NF-X1-type" evidence="8">
    <location>
        <begin position="372"/>
        <end position="391"/>
    </location>
</feature>
<dbReference type="STRING" id="224129.A0A1W4XQV6"/>
<feature type="domain" description="NF-X1-type" evidence="8">
    <location>
        <begin position="451"/>
        <end position="470"/>
    </location>
</feature>
<keyword evidence="7" id="KW-1133">Transmembrane helix</keyword>
<dbReference type="GO" id="GO:0005634">
    <property type="term" value="C:nucleus"/>
    <property type="evidence" value="ECO:0007669"/>
    <property type="project" value="InterPro"/>
</dbReference>
<name>A0A1W4XQV6_AGRPL</name>
<dbReference type="Proteomes" id="UP000192223">
    <property type="component" value="Unplaced"/>
</dbReference>
<gene>
    <name evidence="10" type="primary">LOC108743781</name>
</gene>
<keyword evidence="2" id="KW-0479">Metal-binding</keyword>
<keyword evidence="7" id="KW-0812">Transmembrane</keyword>
<dbReference type="GeneID" id="108743781"/>
<evidence type="ECO:0000256" key="1">
    <source>
        <dbReference type="ARBA" id="ARBA00007269"/>
    </source>
</evidence>
<feature type="domain" description="NF-X1-type" evidence="8">
    <location>
        <begin position="212"/>
        <end position="230"/>
    </location>
</feature>
<comment type="similarity">
    <text evidence="1">Belongs to the NFX1 family.</text>
</comment>
<dbReference type="GO" id="GO:0000977">
    <property type="term" value="F:RNA polymerase II transcription regulatory region sequence-specific DNA binding"/>
    <property type="evidence" value="ECO:0007669"/>
    <property type="project" value="TreeGrafter"/>
</dbReference>
<accession>A0A1W4XQV6</accession>
<dbReference type="GO" id="GO:0008270">
    <property type="term" value="F:zinc ion binding"/>
    <property type="evidence" value="ECO:0007669"/>
    <property type="project" value="UniProtKB-KW"/>
</dbReference>
<evidence type="ECO:0000259" key="8">
    <source>
        <dbReference type="SMART" id="SM00438"/>
    </source>
</evidence>
<feature type="compositionally biased region" description="Polar residues" evidence="6">
    <location>
        <begin position="1"/>
        <end position="15"/>
    </location>
</feature>
<feature type="domain" description="NF-X1-type" evidence="8">
    <location>
        <begin position="716"/>
        <end position="737"/>
    </location>
</feature>
<dbReference type="InterPro" id="IPR034078">
    <property type="entry name" value="NFX1_fam"/>
</dbReference>
<reference evidence="10" key="1">
    <citation type="submission" date="2025-08" db="UniProtKB">
        <authorList>
            <consortium name="RefSeq"/>
        </authorList>
    </citation>
    <scope>IDENTIFICATION</scope>
    <source>
        <tissue evidence="10">Entire body</tissue>
    </source>
</reference>
<dbReference type="PANTHER" id="PTHR12360:SF1">
    <property type="entry name" value="NF-X1-TYPE ZINC FINGER PROTEIN NFXL1"/>
    <property type="match status" value="1"/>
</dbReference>
<evidence type="ECO:0000313" key="10">
    <source>
        <dbReference type="RefSeq" id="XP_018334873.1"/>
    </source>
</evidence>
<keyword evidence="3" id="KW-0677">Repeat</keyword>
<keyword evidence="7" id="KW-0472">Membrane</keyword>
<dbReference type="InParanoid" id="A0A1W4XQV6"/>
<feature type="domain" description="NF-X1-type" evidence="8">
    <location>
        <begin position="508"/>
        <end position="528"/>
    </location>
</feature>
<evidence type="ECO:0000256" key="6">
    <source>
        <dbReference type="SAM" id="MobiDB-lite"/>
    </source>
</evidence>
<dbReference type="SMART" id="SM00438">
    <property type="entry name" value="ZnF_NFX"/>
    <property type="match status" value="10"/>
</dbReference>
<dbReference type="OrthoDB" id="536399at2759"/>
<feature type="domain" description="NF-X1-type" evidence="8">
    <location>
        <begin position="656"/>
        <end position="674"/>
    </location>
</feature>
<dbReference type="AlphaFoldDB" id="A0A1W4XQV6"/>
<feature type="domain" description="NF-X1-type" evidence="8">
    <location>
        <begin position="318"/>
        <end position="338"/>
    </location>
</feature>
<feature type="domain" description="NF-X1-type" evidence="8">
    <location>
        <begin position="265"/>
        <end position="284"/>
    </location>
</feature>
<dbReference type="FunCoup" id="A0A1W4XQV6">
    <property type="interactions" value="2363"/>
</dbReference>
<evidence type="ECO:0000256" key="7">
    <source>
        <dbReference type="SAM" id="Phobius"/>
    </source>
</evidence>
<feature type="transmembrane region" description="Helical" evidence="7">
    <location>
        <begin position="831"/>
        <end position="854"/>
    </location>
</feature>
<dbReference type="KEGG" id="apln:108743781"/>
<feature type="region of interest" description="Disordered" evidence="6">
    <location>
        <begin position="1"/>
        <end position="37"/>
    </location>
</feature>
<dbReference type="CDD" id="cd16697">
    <property type="entry name" value="RING-CH-C4HC3_NFXL1"/>
    <property type="match status" value="1"/>
</dbReference>
<dbReference type="CDD" id="cd06008">
    <property type="entry name" value="NF-X1-zinc-finger"/>
    <property type="match status" value="5"/>
</dbReference>
<keyword evidence="9" id="KW-1185">Reference proteome</keyword>
<dbReference type="GO" id="GO:0000981">
    <property type="term" value="F:DNA-binding transcription factor activity, RNA polymerase II-specific"/>
    <property type="evidence" value="ECO:0007669"/>
    <property type="project" value="TreeGrafter"/>
</dbReference>
<feature type="domain" description="NF-X1-type" evidence="8">
    <location>
        <begin position="616"/>
        <end position="646"/>
    </location>
</feature>
<feature type="domain" description="NF-X1-type" evidence="8">
    <location>
        <begin position="424"/>
        <end position="443"/>
    </location>
</feature>
<sequence>MNNFGSQNKNPWNKNHLSKDFHKNNHTKNAVKGSESKFQEAQKKLQAAVQKYAKDVESSEDEEFEDENIIDSILKDYVHDKNTDVLTKTKGSIVDRFSAGNTVCLICISTVKRADSIWSCWECYAFFHLTCIQRWSKDTIYQKKQALLDQIPVKSAIEILWSCPKCRTDYQPSDIPSKYICYCGKTENPKPEQFLAPHSCGETCRKDLKPFCGHKCVLLCHPGPCPPCPKTVQVACYCGRRAPRSQRCSNKEWSCNLACNKLLICGKHNCPKQCHAGDCPPCLKKSIQKCLCGYTQKLRDCATPLWQCEKVCNKPLACGNHNCSKKCHILGDCEECILTKPRTCPCGKASFVLPCTEETPCCGDTCGKLLECGVHICNQRCHKDKCGICLETVTKSCRCGHYTREVQCRKQFLCETKCKKIKDCRKHPCNRKCCDGNCPPCEKLCGRSLNCGNHKCTSVCHKGPCYPCNLTEKVSCPCGFTSVEVPCGKKGKTRLPRCNQLCNIPPDCHHGKREKHRCHPGNCPPCRQICNKNRPNCPHPCPAPCHSAVVVKVEGEKGSMPWEQTGPYYEKRELPCPDCIVPVPVTCFGNHETLNWPCHLAKPSSCHRPCDRRLLCGNHTCSFQCHTVENAPDELQSGSNCEQCEKGCDKPRPEGCNHACPMPCHPGPCPPCKQMIRIKCYCGLTQPYVSCKDWIVPEKKENLQSCGNQCPKNYNCGHRCKANCHPGPCPNADLCKKKVKLSCVCKRIKKEFSCETVRNGGAKVDCDETCRQKMEEEKRFRDFENELIKRHQELKNLKELEKYEKKFQGRKKFSKRTRISETEEQSACVKYQGLVVVLSTFVAVFAAVLIYWSLS</sequence>
<proteinExistence type="inferred from homology"/>
<keyword evidence="4" id="KW-0863">Zinc-finger</keyword>
<evidence type="ECO:0000256" key="3">
    <source>
        <dbReference type="ARBA" id="ARBA00022737"/>
    </source>
</evidence>